<keyword evidence="1" id="KW-0472">Membrane</keyword>
<gene>
    <name evidence="3" type="ORF">Ahy_B08g090318</name>
</gene>
<keyword evidence="4" id="KW-1185">Reference proteome</keyword>
<dbReference type="InterPro" id="IPR044824">
    <property type="entry name" value="MAIN-like"/>
</dbReference>
<proteinExistence type="predicted"/>
<reference evidence="3 4" key="1">
    <citation type="submission" date="2019-01" db="EMBL/GenBank/DDBJ databases">
        <title>Sequencing of cultivated peanut Arachis hypogaea provides insights into genome evolution and oil improvement.</title>
        <authorList>
            <person name="Chen X."/>
        </authorList>
    </citation>
    <scope>NUCLEOTIDE SEQUENCE [LARGE SCALE GENOMIC DNA]</scope>
    <source>
        <strain evidence="4">cv. Fuhuasheng</strain>
        <tissue evidence="3">Leaves</tissue>
    </source>
</reference>
<accession>A0A444XZZ8</accession>
<dbReference type="PANTHER" id="PTHR46033">
    <property type="entry name" value="PROTEIN MAIN-LIKE 2"/>
    <property type="match status" value="1"/>
</dbReference>
<comment type="caution">
    <text evidence="3">The sequence shown here is derived from an EMBL/GenBank/DDBJ whole genome shotgun (WGS) entry which is preliminary data.</text>
</comment>
<dbReference type="InterPro" id="IPR019557">
    <property type="entry name" value="AminoTfrase-like_pln_mobile"/>
</dbReference>
<evidence type="ECO:0000256" key="1">
    <source>
        <dbReference type="SAM" id="Phobius"/>
    </source>
</evidence>
<evidence type="ECO:0000313" key="3">
    <source>
        <dbReference type="EMBL" id="RYQ95250.1"/>
    </source>
</evidence>
<sequence>MDSSFAHLVDKCVANFRIPLGENDHVSSVIKLSWIRQIRDTEALDTPKSVLHYVRCHIFCLIGTTLFPDKSTSMMSCKYLPLLRNFAEKSVLTIGDRHSLCRTSRYDTKEMEGPLVLLYVWAWERIPWLAPIPAPILAGGVFLLARRWNNWRKR</sequence>
<dbReference type="PANTHER" id="PTHR46033:SF8">
    <property type="entry name" value="PROTEIN MAINTENANCE OF MERISTEMS-LIKE"/>
    <property type="match status" value="1"/>
</dbReference>
<dbReference type="EMBL" id="SDMP01000018">
    <property type="protein sequence ID" value="RYQ95250.1"/>
    <property type="molecule type" value="Genomic_DNA"/>
</dbReference>
<feature type="domain" description="Aminotransferase-like plant mobile" evidence="2">
    <location>
        <begin position="24"/>
        <end position="150"/>
    </location>
</feature>
<dbReference type="Proteomes" id="UP000289738">
    <property type="component" value="Chromosome B08"/>
</dbReference>
<keyword evidence="1" id="KW-0812">Transmembrane</keyword>
<name>A0A444XZZ8_ARAHY</name>
<dbReference type="GO" id="GO:0010073">
    <property type="term" value="P:meristem maintenance"/>
    <property type="evidence" value="ECO:0007669"/>
    <property type="project" value="InterPro"/>
</dbReference>
<feature type="transmembrane region" description="Helical" evidence="1">
    <location>
        <begin position="126"/>
        <end position="145"/>
    </location>
</feature>
<protein>
    <recommendedName>
        <fullName evidence="2">Aminotransferase-like plant mobile domain-containing protein</fullName>
    </recommendedName>
</protein>
<organism evidence="3 4">
    <name type="scientific">Arachis hypogaea</name>
    <name type="common">Peanut</name>
    <dbReference type="NCBI Taxonomy" id="3818"/>
    <lineage>
        <taxon>Eukaryota</taxon>
        <taxon>Viridiplantae</taxon>
        <taxon>Streptophyta</taxon>
        <taxon>Embryophyta</taxon>
        <taxon>Tracheophyta</taxon>
        <taxon>Spermatophyta</taxon>
        <taxon>Magnoliopsida</taxon>
        <taxon>eudicotyledons</taxon>
        <taxon>Gunneridae</taxon>
        <taxon>Pentapetalae</taxon>
        <taxon>rosids</taxon>
        <taxon>fabids</taxon>
        <taxon>Fabales</taxon>
        <taxon>Fabaceae</taxon>
        <taxon>Papilionoideae</taxon>
        <taxon>50 kb inversion clade</taxon>
        <taxon>dalbergioids sensu lato</taxon>
        <taxon>Dalbergieae</taxon>
        <taxon>Pterocarpus clade</taxon>
        <taxon>Arachis</taxon>
    </lineage>
</organism>
<evidence type="ECO:0000313" key="4">
    <source>
        <dbReference type="Proteomes" id="UP000289738"/>
    </source>
</evidence>
<keyword evidence="1" id="KW-1133">Transmembrane helix</keyword>
<dbReference type="AlphaFoldDB" id="A0A444XZZ8"/>
<dbReference type="Pfam" id="PF10536">
    <property type="entry name" value="PMD"/>
    <property type="match status" value="1"/>
</dbReference>
<evidence type="ECO:0000259" key="2">
    <source>
        <dbReference type="Pfam" id="PF10536"/>
    </source>
</evidence>